<sequence>MEHRRLFESTLEGPEQSPTKLAAPIKRKRPAKEPRASKKPTPASSELTSGSTTPEETEEVRYQESGMFSLESIEIETEISEEAGQGEVEGEDEGGVEAGGAEGGAEGGAGDGPQVTPETSSTTRRGKLLSSEFLKKAMEKRCKKK</sequence>
<dbReference type="EMBL" id="QBIY01012866">
    <property type="protein sequence ID" value="RXN15048.1"/>
    <property type="molecule type" value="Genomic_DNA"/>
</dbReference>
<dbReference type="Proteomes" id="UP000290572">
    <property type="component" value="Unassembled WGS sequence"/>
</dbReference>
<name>A0A498M2I4_LABRO</name>
<keyword evidence="3" id="KW-1185">Reference proteome</keyword>
<organism evidence="2 3">
    <name type="scientific">Labeo rohita</name>
    <name type="common">Indian major carp</name>
    <name type="synonym">Cyprinus rohita</name>
    <dbReference type="NCBI Taxonomy" id="84645"/>
    <lineage>
        <taxon>Eukaryota</taxon>
        <taxon>Metazoa</taxon>
        <taxon>Chordata</taxon>
        <taxon>Craniata</taxon>
        <taxon>Vertebrata</taxon>
        <taxon>Euteleostomi</taxon>
        <taxon>Actinopterygii</taxon>
        <taxon>Neopterygii</taxon>
        <taxon>Teleostei</taxon>
        <taxon>Ostariophysi</taxon>
        <taxon>Cypriniformes</taxon>
        <taxon>Cyprinidae</taxon>
        <taxon>Labeoninae</taxon>
        <taxon>Labeonini</taxon>
        <taxon>Labeo</taxon>
    </lineage>
</organism>
<dbReference type="AlphaFoldDB" id="A0A498M2I4"/>
<evidence type="ECO:0000313" key="3">
    <source>
        <dbReference type="Proteomes" id="UP000290572"/>
    </source>
</evidence>
<evidence type="ECO:0000313" key="2">
    <source>
        <dbReference type="EMBL" id="RXN15048.1"/>
    </source>
</evidence>
<accession>A0A498M2I4</accession>
<feature type="region of interest" description="Disordered" evidence="1">
    <location>
        <begin position="1"/>
        <end position="132"/>
    </location>
</feature>
<reference evidence="2 3" key="1">
    <citation type="submission" date="2018-03" db="EMBL/GenBank/DDBJ databases">
        <title>Draft genome sequence of Rohu Carp (Labeo rohita).</title>
        <authorList>
            <person name="Das P."/>
            <person name="Kushwaha B."/>
            <person name="Joshi C.G."/>
            <person name="Kumar D."/>
            <person name="Nagpure N.S."/>
            <person name="Sahoo L."/>
            <person name="Das S.P."/>
            <person name="Bit A."/>
            <person name="Patnaik S."/>
            <person name="Meher P.K."/>
            <person name="Jayasankar P."/>
            <person name="Koringa P.G."/>
            <person name="Patel N.V."/>
            <person name="Hinsu A.T."/>
            <person name="Kumar R."/>
            <person name="Pandey M."/>
            <person name="Agarwal S."/>
            <person name="Srivastava S."/>
            <person name="Singh M."/>
            <person name="Iquebal M.A."/>
            <person name="Jaiswal S."/>
            <person name="Angadi U.B."/>
            <person name="Kumar N."/>
            <person name="Raza M."/>
            <person name="Shah T.M."/>
            <person name="Rai A."/>
            <person name="Jena J.K."/>
        </authorList>
    </citation>
    <scope>NUCLEOTIDE SEQUENCE [LARGE SCALE GENOMIC DNA]</scope>
    <source>
        <strain evidence="2">DASCIFA01</strain>
        <tissue evidence="2">Testis</tissue>
    </source>
</reference>
<gene>
    <name evidence="2" type="ORF">ROHU_028370</name>
</gene>
<evidence type="ECO:0000256" key="1">
    <source>
        <dbReference type="SAM" id="MobiDB-lite"/>
    </source>
</evidence>
<feature type="compositionally biased region" description="Low complexity" evidence="1">
    <location>
        <begin position="44"/>
        <end position="54"/>
    </location>
</feature>
<protein>
    <submittedName>
        <fullName evidence="2">Uncharacterized protein</fullName>
    </submittedName>
</protein>
<feature type="compositionally biased region" description="Gly residues" evidence="1">
    <location>
        <begin position="96"/>
        <end position="111"/>
    </location>
</feature>
<comment type="caution">
    <text evidence="2">The sequence shown here is derived from an EMBL/GenBank/DDBJ whole genome shotgun (WGS) entry which is preliminary data.</text>
</comment>
<proteinExistence type="predicted"/>